<feature type="compositionally biased region" description="Basic and acidic residues" evidence="1">
    <location>
        <begin position="93"/>
        <end position="109"/>
    </location>
</feature>
<dbReference type="EMBL" id="CAICTM010000101">
    <property type="protein sequence ID" value="CAB9501222.1"/>
    <property type="molecule type" value="Genomic_DNA"/>
</dbReference>
<name>A0A9N8H649_9STRA</name>
<protein>
    <submittedName>
        <fullName evidence="2">Uncharacterized protein</fullName>
    </submittedName>
</protein>
<evidence type="ECO:0000256" key="1">
    <source>
        <dbReference type="SAM" id="MobiDB-lite"/>
    </source>
</evidence>
<accession>A0A9N8H649</accession>
<feature type="compositionally biased region" description="Polar residues" evidence="1">
    <location>
        <begin position="10"/>
        <end position="46"/>
    </location>
</feature>
<organism evidence="2 3">
    <name type="scientific">Seminavis robusta</name>
    <dbReference type="NCBI Taxonomy" id="568900"/>
    <lineage>
        <taxon>Eukaryota</taxon>
        <taxon>Sar</taxon>
        <taxon>Stramenopiles</taxon>
        <taxon>Ochrophyta</taxon>
        <taxon>Bacillariophyta</taxon>
        <taxon>Bacillariophyceae</taxon>
        <taxon>Bacillariophycidae</taxon>
        <taxon>Naviculales</taxon>
        <taxon>Naviculaceae</taxon>
        <taxon>Seminavis</taxon>
    </lineage>
</organism>
<dbReference type="Proteomes" id="UP001153069">
    <property type="component" value="Unassembled WGS sequence"/>
</dbReference>
<keyword evidence="3" id="KW-1185">Reference proteome</keyword>
<sequence length="117" mass="13210">MKTFYIANGNKDSTSLIGNRNSNGTNQRAQANSTRRGTMPRQTGPQSEEMLRRSLQESWRRNLTCLMMPTSGAMIMITQAKSAMGLQVLETEGKGKDNRSSYLERETKHQTQGLTYF</sequence>
<feature type="region of interest" description="Disordered" evidence="1">
    <location>
        <begin position="1"/>
        <end position="54"/>
    </location>
</feature>
<evidence type="ECO:0000313" key="3">
    <source>
        <dbReference type="Proteomes" id="UP001153069"/>
    </source>
</evidence>
<reference evidence="2" key="1">
    <citation type="submission" date="2020-06" db="EMBL/GenBank/DDBJ databases">
        <authorList>
            <consortium name="Plant Systems Biology data submission"/>
        </authorList>
    </citation>
    <scope>NUCLEOTIDE SEQUENCE</scope>
    <source>
        <strain evidence="2">D6</strain>
    </source>
</reference>
<evidence type="ECO:0000313" key="2">
    <source>
        <dbReference type="EMBL" id="CAB9501222.1"/>
    </source>
</evidence>
<comment type="caution">
    <text evidence="2">The sequence shown here is derived from an EMBL/GenBank/DDBJ whole genome shotgun (WGS) entry which is preliminary data.</text>
</comment>
<gene>
    <name evidence="2" type="ORF">SEMRO_102_G052261.1</name>
</gene>
<dbReference type="AlphaFoldDB" id="A0A9N8H649"/>
<feature type="region of interest" description="Disordered" evidence="1">
    <location>
        <begin position="93"/>
        <end position="117"/>
    </location>
</feature>
<proteinExistence type="predicted"/>